<organism evidence="10">
    <name type="scientific">marine metagenome</name>
    <dbReference type="NCBI Taxonomy" id="408172"/>
    <lineage>
        <taxon>unclassified sequences</taxon>
        <taxon>metagenomes</taxon>
        <taxon>ecological metagenomes</taxon>
    </lineage>
</organism>
<proteinExistence type="predicted"/>
<gene>
    <name evidence="10" type="ORF">METZ01_LOCUS489421</name>
</gene>
<keyword evidence="5" id="KW-0067">ATP-binding</keyword>
<evidence type="ECO:0000256" key="4">
    <source>
        <dbReference type="ARBA" id="ARBA00022777"/>
    </source>
</evidence>
<dbReference type="SUPFAM" id="SSF53613">
    <property type="entry name" value="Ribokinase-like"/>
    <property type="match status" value="1"/>
</dbReference>
<sequence length="238" mass="24499">VAASKLGGRVSFVGCVGSDQEGEMLRSGLEGANVECEFLISRPETPTGTAMIGVDTEGNNSIIVHSGANGALVQEDIIAAKEIVESAKVVLMQLEIPTSCLETAVEMANGITILNPAPVVDIPKSLLGKVDVLVPNQIELAHLSNKESFKNLDEIENAAKSLDIETVIVTLGGKGALLVSDSETELVSPPVVESVDTTGAGDAFCGSLAESLSRGLSFLESVEQSVAAGALSTTRHGA</sequence>
<dbReference type="Gene3D" id="3.40.1190.20">
    <property type="match status" value="1"/>
</dbReference>
<dbReference type="InterPro" id="IPR011877">
    <property type="entry name" value="Ribokinase"/>
</dbReference>
<evidence type="ECO:0000256" key="6">
    <source>
        <dbReference type="ARBA" id="ARBA00022842"/>
    </source>
</evidence>
<dbReference type="PRINTS" id="PR00990">
    <property type="entry name" value="RIBOKINASE"/>
</dbReference>
<dbReference type="GO" id="GO:0005524">
    <property type="term" value="F:ATP binding"/>
    <property type="evidence" value="ECO:0007669"/>
    <property type="project" value="UniProtKB-KW"/>
</dbReference>
<evidence type="ECO:0000313" key="10">
    <source>
        <dbReference type="EMBL" id="SVE36567.1"/>
    </source>
</evidence>
<keyword evidence="6" id="KW-0460">Magnesium</keyword>
<accession>A0A383CW55</accession>
<dbReference type="Pfam" id="PF00294">
    <property type="entry name" value="PfkB"/>
    <property type="match status" value="1"/>
</dbReference>
<evidence type="ECO:0000256" key="8">
    <source>
        <dbReference type="ARBA" id="ARBA00023277"/>
    </source>
</evidence>
<dbReference type="CDD" id="cd01174">
    <property type="entry name" value="ribokinase"/>
    <property type="match status" value="1"/>
</dbReference>
<keyword evidence="8" id="KW-0119">Carbohydrate metabolism</keyword>
<feature type="domain" description="Carbohydrate kinase PfkB" evidence="9">
    <location>
        <begin position="1"/>
        <end position="238"/>
    </location>
</feature>
<evidence type="ECO:0000259" key="9">
    <source>
        <dbReference type="Pfam" id="PF00294"/>
    </source>
</evidence>
<dbReference type="AlphaFoldDB" id="A0A383CW55"/>
<dbReference type="PANTHER" id="PTHR10584:SF166">
    <property type="entry name" value="RIBOKINASE"/>
    <property type="match status" value="1"/>
</dbReference>
<keyword evidence="4" id="KW-0418">Kinase</keyword>
<dbReference type="GO" id="GO:0005829">
    <property type="term" value="C:cytosol"/>
    <property type="evidence" value="ECO:0007669"/>
    <property type="project" value="TreeGrafter"/>
</dbReference>
<feature type="non-terminal residue" evidence="10">
    <location>
        <position position="238"/>
    </location>
</feature>
<keyword evidence="2" id="KW-0479">Metal-binding</keyword>
<dbReference type="InterPro" id="IPR011611">
    <property type="entry name" value="PfkB_dom"/>
</dbReference>
<name>A0A383CW55_9ZZZZ</name>
<keyword evidence="7" id="KW-0630">Potassium</keyword>
<evidence type="ECO:0000256" key="3">
    <source>
        <dbReference type="ARBA" id="ARBA00022741"/>
    </source>
</evidence>
<dbReference type="GO" id="GO:0004747">
    <property type="term" value="F:ribokinase activity"/>
    <property type="evidence" value="ECO:0007669"/>
    <property type="project" value="InterPro"/>
</dbReference>
<protein>
    <recommendedName>
        <fullName evidence="9">Carbohydrate kinase PfkB domain-containing protein</fullName>
    </recommendedName>
</protein>
<dbReference type="PANTHER" id="PTHR10584">
    <property type="entry name" value="SUGAR KINASE"/>
    <property type="match status" value="1"/>
</dbReference>
<feature type="non-terminal residue" evidence="10">
    <location>
        <position position="1"/>
    </location>
</feature>
<dbReference type="InterPro" id="IPR029056">
    <property type="entry name" value="Ribokinase-like"/>
</dbReference>
<evidence type="ECO:0000256" key="7">
    <source>
        <dbReference type="ARBA" id="ARBA00022958"/>
    </source>
</evidence>
<keyword evidence="1" id="KW-0808">Transferase</keyword>
<evidence type="ECO:0000256" key="5">
    <source>
        <dbReference type="ARBA" id="ARBA00022840"/>
    </source>
</evidence>
<dbReference type="EMBL" id="UINC01212303">
    <property type="protein sequence ID" value="SVE36567.1"/>
    <property type="molecule type" value="Genomic_DNA"/>
</dbReference>
<reference evidence="10" key="1">
    <citation type="submission" date="2018-05" db="EMBL/GenBank/DDBJ databases">
        <authorList>
            <person name="Lanie J.A."/>
            <person name="Ng W.-L."/>
            <person name="Kazmierczak K.M."/>
            <person name="Andrzejewski T.M."/>
            <person name="Davidsen T.M."/>
            <person name="Wayne K.J."/>
            <person name="Tettelin H."/>
            <person name="Glass J.I."/>
            <person name="Rusch D."/>
            <person name="Podicherti R."/>
            <person name="Tsui H.-C.T."/>
            <person name="Winkler M.E."/>
        </authorList>
    </citation>
    <scope>NUCLEOTIDE SEQUENCE</scope>
</reference>
<evidence type="ECO:0000256" key="1">
    <source>
        <dbReference type="ARBA" id="ARBA00022679"/>
    </source>
</evidence>
<dbReference type="GO" id="GO:0006014">
    <property type="term" value="P:D-ribose metabolic process"/>
    <property type="evidence" value="ECO:0007669"/>
    <property type="project" value="InterPro"/>
</dbReference>
<dbReference type="GO" id="GO:0046872">
    <property type="term" value="F:metal ion binding"/>
    <property type="evidence" value="ECO:0007669"/>
    <property type="project" value="UniProtKB-KW"/>
</dbReference>
<evidence type="ECO:0000256" key="2">
    <source>
        <dbReference type="ARBA" id="ARBA00022723"/>
    </source>
</evidence>
<dbReference type="InterPro" id="IPR002139">
    <property type="entry name" value="Ribo/fructo_kinase"/>
</dbReference>
<keyword evidence="3" id="KW-0547">Nucleotide-binding</keyword>